<name>A0ABV8D194_9STRE</name>
<protein>
    <submittedName>
        <fullName evidence="1">DUF3114 domain-containing protein</fullName>
    </submittedName>
</protein>
<dbReference type="EMBL" id="JBHSAC010000045">
    <property type="protein sequence ID" value="MFC3932168.1"/>
    <property type="molecule type" value="Genomic_DNA"/>
</dbReference>
<dbReference type="InterPro" id="IPR021462">
    <property type="entry name" value="DUF3114"/>
</dbReference>
<reference evidence="2" key="1">
    <citation type="journal article" date="2019" name="Int. J. Syst. Evol. Microbiol.">
        <title>The Global Catalogue of Microorganisms (GCM) 10K type strain sequencing project: providing services to taxonomists for standard genome sequencing and annotation.</title>
        <authorList>
            <consortium name="The Broad Institute Genomics Platform"/>
            <consortium name="The Broad Institute Genome Sequencing Center for Infectious Disease"/>
            <person name="Wu L."/>
            <person name="Ma J."/>
        </authorList>
    </citation>
    <scope>NUCLEOTIDE SEQUENCE [LARGE SCALE GENOMIC DNA]</scope>
    <source>
        <strain evidence="2">CCUG 58728</strain>
    </source>
</reference>
<sequence length="290" mass="33559">MVKIGSAEFQENWNQLKREKSPKKGLQFILDHLDFPDDLSGELIDNQALVARFSDNLAPHDRFWVELSGLIRRQMKGTQFEEETIFNRQLHQLRYVISSQQAQYVRSFYRKPGMTDQAALIAYMKANKLRPNIFDNARLHNKRSFKETLGLFPDDEESYNIKVLLGVHTEFIIDGFGRFLNEIDAETVTTNGIVNGASFNYGNTPWSHVRLDVKPVSHHDPTFRRAVAKPFKSPNQAGKVRLARFWQERKSSEFGRSLYNKKGGYAKNGRSLSTLIASRKKDFKKEWKQG</sequence>
<dbReference type="Proteomes" id="UP001595901">
    <property type="component" value="Unassembled WGS sequence"/>
</dbReference>
<dbReference type="Pfam" id="PF11311">
    <property type="entry name" value="DUF3114"/>
    <property type="match status" value="1"/>
</dbReference>
<evidence type="ECO:0000313" key="2">
    <source>
        <dbReference type="Proteomes" id="UP001595901"/>
    </source>
</evidence>
<evidence type="ECO:0000313" key="1">
    <source>
        <dbReference type="EMBL" id="MFC3932168.1"/>
    </source>
</evidence>
<gene>
    <name evidence="1" type="ORF">ACFOSE_05185</name>
</gene>
<accession>A0ABV8D194</accession>
<keyword evidence="2" id="KW-1185">Reference proteome</keyword>
<proteinExistence type="predicted"/>
<organism evidence="1 2">
    <name type="scientific">Streptococcus dentapri</name>
    <dbReference type="NCBI Taxonomy" id="573564"/>
    <lineage>
        <taxon>Bacteria</taxon>
        <taxon>Bacillati</taxon>
        <taxon>Bacillota</taxon>
        <taxon>Bacilli</taxon>
        <taxon>Lactobacillales</taxon>
        <taxon>Streptococcaceae</taxon>
        <taxon>Streptococcus</taxon>
    </lineage>
</organism>
<dbReference type="RefSeq" id="WP_380431309.1">
    <property type="nucleotide sequence ID" value="NZ_JBHSAC010000045.1"/>
</dbReference>
<comment type="caution">
    <text evidence="1">The sequence shown here is derived from an EMBL/GenBank/DDBJ whole genome shotgun (WGS) entry which is preliminary data.</text>
</comment>